<dbReference type="GO" id="GO:0000049">
    <property type="term" value="F:tRNA binding"/>
    <property type="evidence" value="ECO:0007669"/>
    <property type="project" value="UniProtKB-UniRule"/>
</dbReference>
<evidence type="ECO:0000313" key="8">
    <source>
        <dbReference type="EMBL" id="OSC33146.1"/>
    </source>
</evidence>
<dbReference type="GO" id="GO:0001682">
    <property type="term" value="P:tRNA 5'-leader removal"/>
    <property type="evidence" value="ECO:0007669"/>
    <property type="project" value="UniProtKB-UniRule"/>
</dbReference>
<accession>A0AA91SR78</accession>
<dbReference type="HAMAP" id="MF_00227">
    <property type="entry name" value="RNase_P"/>
    <property type="match status" value="1"/>
</dbReference>
<dbReference type="GO" id="GO:0042781">
    <property type="term" value="F:3'-tRNA processing endoribonuclease activity"/>
    <property type="evidence" value="ECO:0007669"/>
    <property type="project" value="TreeGrafter"/>
</dbReference>
<evidence type="ECO:0000256" key="3">
    <source>
        <dbReference type="ARBA" id="ARBA00022759"/>
    </source>
</evidence>
<keyword evidence="9" id="KW-1185">Reference proteome</keyword>
<evidence type="ECO:0000256" key="4">
    <source>
        <dbReference type="ARBA" id="ARBA00022801"/>
    </source>
</evidence>
<reference evidence="8 9" key="1">
    <citation type="submission" date="2017-04" db="EMBL/GenBank/DDBJ databases">
        <title>The new phylogeny of genus Mycobacterium.</title>
        <authorList>
            <person name="Tortoli E."/>
            <person name="Trovato A."/>
            <person name="Cirillo D.M."/>
        </authorList>
    </citation>
    <scope>NUCLEOTIDE SEQUENCE [LARGE SCALE GENOMIC DNA]</scope>
    <source>
        <strain evidence="8 9">KCTC 19819</strain>
    </source>
</reference>
<dbReference type="InterPro" id="IPR014721">
    <property type="entry name" value="Ribsml_uS5_D2-typ_fold_subgr"/>
</dbReference>
<comment type="similarity">
    <text evidence="6">Belongs to the RnpA family.</text>
</comment>
<organism evidence="8 9">
    <name type="scientific">Mycolicibacillus koreensis</name>
    <dbReference type="NCBI Taxonomy" id="1069220"/>
    <lineage>
        <taxon>Bacteria</taxon>
        <taxon>Bacillati</taxon>
        <taxon>Actinomycetota</taxon>
        <taxon>Actinomycetes</taxon>
        <taxon>Mycobacteriales</taxon>
        <taxon>Mycobacteriaceae</taxon>
        <taxon>Mycolicibacillus</taxon>
    </lineage>
</organism>
<dbReference type="SUPFAM" id="SSF54211">
    <property type="entry name" value="Ribosomal protein S5 domain 2-like"/>
    <property type="match status" value="1"/>
</dbReference>
<evidence type="ECO:0000256" key="6">
    <source>
        <dbReference type="HAMAP-Rule" id="MF_00227"/>
    </source>
</evidence>
<evidence type="ECO:0000256" key="1">
    <source>
        <dbReference type="ARBA" id="ARBA00022694"/>
    </source>
</evidence>
<dbReference type="EC" id="3.1.26.5" evidence="6 7"/>
<comment type="caution">
    <text evidence="8">The sequence shown here is derived from an EMBL/GenBank/DDBJ whole genome shotgun (WGS) entry which is preliminary data.</text>
</comment>
<keyword evidence="1 6" id="KW-0819">tRNA processing</keyword>
<proteinExistence type="inferred from homology"/>
<evidence type="ECO:0000313" key="9">
    <source>
        <dbReference type="Proteomes" id="UP000193577"/>
    </source>
</evidence>
<dbReference type="PANTHER" id="PTHR33992">
    <property type="entry name" value="RIBONUCLEASE P PROTEIN COMPONENT"/>
    <property type="match status" value="1"/>
</dbReference>
<dbReference type="RefSeq" id="WP_085304204.1">
    <property type="nucleotide sequence ID" value="NZ_AP022594.1"/>
</dbReference>
<comment type="function">
    <text evidence="6">RNaseP catalyzes the removal of the 5'-leader sequence from pre-tRNA to produce the mature 5'-terminus. It can also cleave other RNA substrates such as 4.5S RNA. The protein component plays an auxiliary but essential role in vivo by binding to the 5'-leader sequence and broadening the substrate specificity of the ribozyme.</text>
</comment>
<dbReference type="InterPro" id="IPR000100">
    <property type="entry name" value="RNase_P"/>
</dbReference>
<dbReference type="PANTHER" id="PTHR33992:SF1">
    <property type="entry name" value="RIBONUCLEASE P PROTEIN COMPONENT"/>
    <property type="match status" value="1"/>
</dbReference>
<dbReference type="GO" id="GO:0030677">
    <property type="term" value="C:ribonuclease P complex"/>
    <property type="evidence" value="ECO:0007669"/>
    <property type="project" value="TreeGrafter"/>
</dbReference>
<dbReference type="Pfam" id="PF00825">
    <property type="entry name" value="Ribonuclease_P"/>
    <property type="match status" value="1"/>
</dbReference>
<name>A0AA91SR78_9MYCO</name>
<dbReference type="Gene3D" id="3.30.230.10">
    <property type="match status" value="1"/>
</dbReference>
<gene>
    <name evidence="6" type="primary">rnpA</name>
    <name evidence="8" type="ORF">B8W67_12260</name>
</gene>
<comment type="catalytic activity">
    <reaction evidence="6">
        <text>Endonucleolytic cleavage of RNA, removing 5'-extranucleotides from tRNA precursor.</text>
        <dbReference type="EC" id="3.1.26.5"/>
    </reaction>
</comment>
<dbReference type="NCBIfam" id="TIGR00188">
    <property type="entry name" value="rnpA"/>
    <property type="match status" value="1"/>
</dbReference>
<sequence>MLAARNRMRRSAEFAATIKNGRRSAHPALVLHAHRATPGASAPGPRVGLVVSKAVGNAVVRHRVSRQLRHVARSVIDDLDPDVRLVIRARPGSHRTSSAAMAAQLRAALTRTAARPGSWR</sequence>
<keyword evidence="3 6" id="KW-0255">Endonuclease</keyword>
<dbReference type="EMBL" id="NCXO01000026">
    <property type="protein sequence ID" value="OSC33146.1"/>
    <property type="molecule type" value="Genomic_DNA"/>
</dbReference>
<dbReference type="AlphaFoldDB" id="A0AA91SR78"/>
<dbReference type="Proteomes" id="UP000193577">
    <property type="component" value="Unassembled WGS sequence"/>
</dbReference>
<keyword evidence="4 6" id="KW-0378">Hydrolase</keyword>
<keyword evidence="2 6" id="KW-0540">Nuclease</keyword>
<comment type="subunit">
    <text evidence="6">Consists of a catalytic RNA component (M1 or rnpB) and a protein subunit.</text>
</comment>
<dbReference type="GO" id="GO:0004526">
    <property type="term" value="F:ribonuclease P activity"/>
    <property type="evidence" value="ECO:0007669"/>
    <property type="project" value="UniProtKB-UniRule"/>
</dbReference>
<keyword evidence="5 6" id="KW-0694">RNA-binding</keyword>
<protein>
    <recommendedName>
        <fullName evidence="6 7">Ribonuclease P protein component</fullName>
        <shortName evidence="6">RNase P protein</shortName>
        <shortName evidence="6">RNaseP protein</shortName>
        <ecNumber evidence="6 7">3.1.26.5</ecNumber>
    </recommendedName>
    <alternativeName>
        <fullName evidence="6">Protein C5</fullName>
    </alternativeName>
</protein>
<dbReference type="InterPro" id="IPR020568">
    <property type="entry name" value="Ribosomal_Su5_D2-typ_SF"/>
</dbReference>
<evidence type="ECO:0000256" key="7">
    <source>
        <dbReference type="NCBIfam" id="TIGR00188"/>
    </source>
</evidence>
<evidence type="ECO:0000256" key="5">
    <source>
        <dbReference type="ARBA" id="ARBA00022884"/>
    </source>
</evidence>
<evidence type="ECO:0000256" key="2">
    <source>
        <dbReference type="ARBA" id="ARBA00022722"/>
    </source>
</evidence>